<dbReference type="NCBIfam" id="TIGR00254">
    <property type="entry name" value="GGDEF"/>
    <property type="match status" value="1"/>
</dbReference>
<dbReference type="Gene3D" id="3.30.70.270">
    <property type="match status" value="1"/>
</dbReference>
<evidence type="ECO:0000313" key="5">
    <source>
        <dbReference type="Proteomes" id="UP000629025"/>
    </source>
</evidence>
<dbReference type="InterPro" id="IPR000160">
    <property type="entry name" value="GGDEF_dom"/>
</dbReference>
<dbReference type="InterPro" id="IPR013656">
    <property type="entry name" value="PAS_4"/>
</dbReference>
<dbReference type="Gene3D" id="3.30.450.20">
    <property type="entry name" value="PAS domain"/>
    <property type="match status" value="3"/>
</dbReference>
<dbReference type="SMART" id="SM00267">
    <property type="entry name" value="GGDEF"/>
    <property type="match status" value="1"/>
</dbReference>
<name>A0ABQ1K2H5_9GAMM</name>
<dbReference type="CDD" id="cd01949">
    <property type="entry name" value="GGDEF"/>
    <property type="match status" value="1"/>
</dbReference>
<dbReference type="PROSITE" id="PS50112">
    <property type="entry name" value="PAS"/>
    <property type="match status" value="2"/>
</dbReference>
<keyword evidence="5" id="KW-1185">Reference proteome</keyword>
<dbReference type="InterPro" id="IPR000014">
    <property type="entry name" value="PAS"/>
</dbReference>
<evidence type="ECO:0000259" key="3">
    <source>
        <dbReference type="PROSITE" id="PS50887"/>
    </source>
</evidence>
<feature type="domain" description="GGDEF" evidence="3">
    <location>
        <begin position="441"/>
        <end position="574"/>
    </location>
</feature>
<comment type="caution">
    <text evidence="4">The sequence shown here is derived from an EMBL/GenBank/DDBJ whole genome shotgun (WGS) entry which is preliminary data.</text>
</comment>
<evidence type="ECO:0000259" key="1">
    <source>
        <dbReference type="PROSITE" id="PS50112"/>
    </source>
</evidence>
<dbReference type="SUPFAM" id="SSF55073">
    <property type="entry name" value="Nucleotide cyclase"/>
    <property type="match status" value="1"/>
</dbReference>
<dbReference type="NCBIfam" id="TIGR00229">
    <property type="entry name" value="sensory_box"/>
    <property type="match status" value="3"/>
</dbReference>
<dbReference type="Pfam" id="PF08448">
    <property type="entry name" value="PAS_4"/>
    <property type="match status" value="2"/>
</dbReference>
<dbReference type="SUPFAM" id="SSF55785">
    <property type="entry name" value="PYP-like sensor domain (PAS domain)"/>
    <property type="match status" value="3"/>
</dbReference>
<feature type="domain" description="PAS" evidence="1">
    <location>
        <begin position="39"/>
        <end position="92"/>
    </location>
</feature>
<dbReference type="Pfam" id="PF13426">
    <property type="entry name" value="PAS_9"/>
    <property type="match status" value="1"/>
</dbReference>
<reference evidence="5" key="1">
    <citation type="journal article" date="2019" name="Int. J. Syst. Evol. Microbiol.">
        <title>The Global Catalogue of Microorganisms (GCM) 10K type strain sequencing project: providing services to taxonomists for standard genome sequencing and annotation.</title>
        <authorList>
            <consortium name="The Broad Institute Genomics Platform"/>
            <consortium name="The Broad Institute Genome Sequencing Center for Infectious Disease"/>
            <person name="Wu L."/>
            <person name="Ma J."/>
        </authorList>
    </citation>
    <scope>NUCLEOTIDE SEQUENCE [LARGE SCALE GENOMIC DNA]</scope>
    <source>
        <strain evidence="5">CGMCC 1.15341</strain>
    </source>
</reference>
<feature type="domain" description="PAC" evidence="2">
    <location>
        <begin position="238"/>
        <end position="290"/>
    </location>
</feature>
<dbReference type="InterPro" id="IPR029787">
    <property type="entry name" value="Nucleotide_cyclase"/>
</dbReference>
<evidence type="ECO:0008006" key="6">
    <source>
        <dbReference type="Google" id="ProtNLM"/>
    </source>
</evidence>
<dbReference type="SMART" id="SM00091">
    <property type="entry name" value="PAS"/>
    <property type="match status" value="3"/>
</dbReference>
<dbReference type="PROSITE" id="PS50113">
    <property type="entry name" value="PAC"/>
    <property type="match status" value="2"/>
</dbReference>
<dbReference type="PANTHER" id="PTHR44757">
    <property type="entry name" value="DIGUANYLATE CYCLASE DGCP"/>
    <property type="match status" value="1"/>
</dbReference>
<dbReference type="InterPro" id="IPR052155">
    <property type="entry name" value="Biofilm_reg_signaling"/>
</dbReference>
<evidence type="ECO:0000259" key="2">
    <source>
        <dbReference type="PROSITE" id="PS50113"/>
    </source>
</evidence>
<organism evidence="4 5">
    <name type="scientific">Marinobacterium zhoushanense</name>
    <dbReference type="NCBI Taxonomy" id="1679163"/>
    <lineage>
        <taxon>Bacteria</taxon>
        <taxon>Pseudomonadati</taxon>
        <taxon>Pseudomonadota</taxon>
        <taxon>Gammaproteobacteria</taxon>
        <taxon>Oceanospirillales</taxon>
        <taxon>Oceanospirillaceae</taxon>
        <taxon>Marinobacterium</taxon>
    </lineage>
</organism>
<dbReference type="PANTHER" id="PTHR44757:SF2">
    <property type="entry name" value="BIOFILM ARCHITECTURE MAINTENANCE PROTEIN MBAA"/>
    <property type="match status" value="1"/>
</dbReference>
<dbReference type="InterPro" id="IPR043128">
    <property type="entry name" value="Rev_trsase/Diguanyl_cyclase"/>
</dbReference>
<protein>
    <recommendedName>
        <fullName evidence="6">PAS domain S-box-containing protein/diguanylate cyclase (GGDEF)-like protein</fullName>
    </recommendedName>
</protein>
<dbReference type="CDD" id="cd00130">
    <property type="entry name" value="PAS"/>
    <property type="match status" value="3"/>
</dbReference>
<dbReference type="Pfam" id="PF00990">
    <property type="entry name" value="GGDEF"/>
    <property type="match status" value="1"/>
</dbReference>
<gene>
    <name evidence="4" type="ORF">GCM10011352_07530</name>
</gene>
<dbReference type="InterPro" id="IPR000700">
    <property type="entry name" value="PAS-assoc_C"/>
</dbReference>
<proteinExistence type="predicted"/>
<evidence type="ECO:0000313" key="4">
    <source>
        <dbReference type="EMBL" id="GGB84164.1"/>
    </source>
</evidence>
<accession>A0ABQ1K2H5</accession>
<dbReference type="RefSeq" id="WP_188745743.1">
    <property type="nucleotide sequence ID" value="NZ_BMIJ01000001.1"/>
</dbReference>
<dbReference type="EMBL" id="BMIJ01000001">
    <property type="protein sequence ID" value="GGB84164.1"/>
    <property type="molecule type" value="Genomic_DNA"/>
</dbReference>
<feature type="domain" description="PAC" evidence="2">
    <location>
        <begin position="355"/>
        <end position="409"/>
    </location>
</feature>
<dbReference type="Proteomes" id="UP000629025">
    <property type="component" value="Unassembled WGS sequence"/>
</dbReference>
<dbReference type="InterPro" id="IPR035965">
    <property type="entry name" value="PAS-like_dom_sf"/>
</dbReference>
<sequence>MDDIIQILSWTGFPGLIDRMSVKRTADEELMESILWGTSEEEISGLLSSISDLIAVIDEERNYRAVSKGYASFFGNTRDELIGRSIDDLHDDTSFFKRVRSGLHSTLVNEQVRFHIWEPDATGDIRYLDCTLTPFPGASAPTRNAIVVARDMTDLTFAQASLAYERKLLQMVINAIPDFIFIKNAEGVYQYCNQAFEKFVSLPEERIVGSSDQDLMSPRSAAYIREQDRKTLEKGEACRIDEWVTYNDGHRRLLDMYKFPIRNDAGQIDGLVGIGRDVTTERLAAERMQQAALVFETTSDCCFILSPEGQVLSANRSAHQAFDYTEEQMAGARLDQLISDVDETHAFSDFLLQQESWRGELIGRDRQGGQWPYIGTLNAVMNAQRQVSSFVLTLTDISEQKELEQELVQKACKDPLTGLPNRLLMRARMEHAIQKAQRNRNLLATVFIDLDGFKAVNDSCGHELGDALLQQIGHRLSQHVRKVDTLARLGGDEFLLLIDDLPDMDTVNIIVDKLLASFETEFRVRDQEVHLSASFGVSFYPTDGMDVDDLVNKADLAMYQAKRTGRNRCCLYHLHVGQNQKL</sequence>
<dbReference type="PROSITE" id="PS50887">
    <property type="entry name" value="GGDEF"/>
    <property type="match status" value="1"/>
</dbReference>
<feature type="domain" description="PAS" evidence="1">
    <location>
        <begin position="165"/>
        <end position="235"/>
    </location>
</feature>